<gene>
    <name evidence="6" type="primary">PK1-R_1</name>
    <name evidence="6" type="ORF">NPIL_556021</name>
</gene>
<sequence length="171" mass="18976">MAVYISVPTEADYIIYSYLTNISGVCYYVSATINPILYSILSLKFRHAFRDTLGRCLGRGAGLRRRDRQRTMSFFNSTLKSGLELTEDFTIVSEVPGSSSHLNQNGGHSSGRKMTRLSTSRNVDLLDGSISSKSARKKTSTTISNASLQMVEAFDDSSISDYIDQMKETQT</sequence>
<organism evidence="6 7">
    <name type="scientific">Nephila pilipes</name>
    <name type="common">Giant wood spider</name>
    <name type="synonym">Nephila maculata</name>
    <dbReference type="NCBI Taxonomy" id="299642"/>
    <lineage>
        <taxon>Eukaryota</taxon>
        <taxon>Metazoa</taxon>
        <taxon>Ecdysozoa</taxon>
        <taxon>Arthropoda</taxon>
        <taxon>Chelicerata</taxon>
        <taxon>Arachnida</taxon>
        <taxon>Araneae</taxon>
        <taxon>Araneomorphae</taxon>
        <taxon>Entelegynae</taxon>
        <taxon>Araneoidea</taxon>
        <taxon>Nephilidae</taxon>
        <taxon>Nephila</taxon>
    </lineage>
</organism>
<comment type="caution">
    <text evidence="6">The sequence shown here is derived from an EMBL/GenBank/DDBJ whole genome shotgun (WGS) entry which is preliminary data.</text>
</comment>
<dbReference type="PANTHER" id="PTHR24243">
    <property type="entry name" value="G-PROTEIN COUPLED RECEPTOR"/>
    <property type="match status" value="1"/>
</dbReference>
<evidence type="ECO:0000256" key="5">
    <source>
        <dbReference type="SAM" id="MobiDB-lite"/>
    </source>
</evidence>
<keyword evidence="2" id="KW-0297">G-protein coupled receptor</keyword>
<dbReference type="GO" id="GO:0008188">
    <property type="term" value="F:neuropeptide receptor activity"/>
    <property type="evidence" value="ECO:0007669"/>
    <property type="project" value="TreeGrafter"/>
</dbReference>
<dbReference type="AlphaFoldDB" id="A0A8X6NKU3"/>
<feature type="compositionally biased region" description="Polar residues" evidence="5">
    <location>
        <begin position="96"/>
        <end position="107"/>
    </location>
</feature>
<dbReference type="EMBL" id="BMAW01010859">
    <property type="protein sequence ID" value="GFT20828.1"/>
    <property type="molecule type" value="Genomic_DNA"/>
</dbReference>
<name>A0A8X6NKU3_NEPPI</name>
<accession>A0A8X6NKU3</accession>
<comment type="subcellular location">
    <subcellularLocation>
        <location evidence="1">Membrane</location>
        <topology evidence="1">Multi-pass membrane protein</topology>
    </subcellularLocation>
</comment>
<evidence type="ECO:0000256" key="1">
    <source>
        <dbReference type="ARBA" id="ARBA00004141"/>
    </source>
</evidence>
<keyword evidence="4" id="KW-0807">Transducer</keyword>
<evidence type="ECO:0000256" key="3">
    <source>
        <dbReference type="ARBA" id="ARBA00023170"/>
    </source>
</evidence>
<dbReference type="GO" id="GO:0005886">
    <property type="term" value="C:plasma membrane"/>
    <property type="evidence" value="ECO:0007669"/>
    <property type="project" value="TreeGrafter"/>
</dbReference>
<dbReference type="Gene3D" id="1.20.1070.10">
    <property type="entry name" value="Rhodopsin 7-helix transmembrane proteins"/>
    <property type="match status" value="1"/>
</dbReference>
<dbReference type="PANTHER" id="PTHR24243:SF208">
    <property type="entry name" value="PYROKININ-1 RECEPTOR"/>
    <property type="match status" value="1"/>
</dbReference>
<evidence type="ECO:0000313" key="6">
    <source>
        <dbReference type="EMBL" id="GFT20828.1"/>
    </source>
</evidence>
<evidence type="ECO:0000256" key="2">
    <source>
        <dbReference type="ARBA" id="ARBA00023040"/>
    </source>
</evidence>
<dbReference type="Proteomes" id="UP000887013">
    <property type="component" value="Unassembled WGS sequence"/>
</dbReference>
<evidence type="ECO:0000313" key="7">
    <source>
        <dbReference type="Proteomes" id="UP000887013"/>
    </source>
</evidence>
<dbReference type="OrthoDB" id="5962705at2759"/>
<keyword evidence="7" id="KW-1185">Reference proteome</keyword>
<feature type="region of interest" description="Disordered" evidence="5">
    <location>
        <begin position="96"/>
        <end position="115"/>
    </location>
</feature>
<reference evidence="6" key="1">
    <citation type="submission" date="2020-08" db="EMBL/GenBank/DDBJ databases">
        <title>Multicomponent nature underlies the extraordinary mechanical properties of spider dragline silk.</title>
        <authorList>
            <person name="Kono N."/>
            <person name="Nakamura H."/>
            <person name="Mori M."/>
            <person name="Yoshida Y."/>
            <person name="Ohtoshi R."/>
            <person name="Malay A.D."/>
            <person name="Moran D.A.P."/>
            <person name="Tomita M."/>
            <person name="Numata K."/>
            <person name="Arakawa K."/>
        </authorList>
    </citation>
    <scope>NUCLEOTIDE SEQUENCE</scope>
</reference>
<dbReference type="SUPFAM" id="SSF81321">
    <property type="entry name" value="Family A G protein-coupled receptor-like"/>
    <property type="match status" value="1"/>
</dbReference>
<proteinExistence type="predicted"/>
<keyword evidence="3 6" id="KW-0675">Receptor</keyword>
<protein>
    <submittedName>
        <fullName evidence="6">Pyrokinin-1 receptor</fullName>
    </submittedName>
</protein>
<evidence type="ECO:0000256" key="4">
    <source>
        <dbReference type="ARBA" id="ARBA00023224"/>
    </source>
</evidence>